<name>A0A2S6AXP3_9NOCA</name>
<dbReference type="RefSeq" id="WP_104373951.1">
    <property type="nucleotide sequence ID" value="NZ_PSZC01000001.1"/>
</dbReference>
<accession>A0A2S6AXP3</accession>
<sequence length="60" mass="6367">MTGPRVVIVGLGDTGVLTGTRLGRDADVDADEELRPRRAQVATRARAMLPTGTERAILHG</sequence>
<reference evidence="1 2" key="1">
    <citation type="submission" date="2018-02" db="EMBL/GenBank/DDBJ databases">
        <title>8 Nocardia nova and 1 Nocardia cyriacigeorgica strain used for evolution to TMP-SMX.</title>
        <authorList>
            <person name="Mehta H."/>
            <person name="Weng J."/>
            <person name="Shamoo Y."/>
        </authorList>
    </citation>
    <scope>NUCLEOTIDE SEQUENCE [LARGE SCALE GENOMIC DNA]</scope>
    <source>
        <strain evidence="1 2">MDA3139</strain>
    </source>
</reference>
<comment type="caution">
    <text evidence="1">The sequence shown here is derived from an EMBL/GenBank/DDBJ whole genome shotgun (WGS) entry which is preliminary data.</text>
</comment>
<proteinExistence type="predicted"/>
<gene>
    <name evidence="1" type="ORF">C5E45_02450</name>
</gene>
<protein>
    <submittedName>
        <fullName evidence="1">Uncharacterized protein</fullName>
    </submittedName>
</protein>
<evidence type="ECO:0000313" key="2">
    <source>
        <dbReference type="Proteomes" id="UP000239874"/>
    </source>
</evidence>
<evidence type="ECO:0000313" key="1">
    <source>
        <dbReference type="EMBL" id="PPJ39978.1"/>
    </source>
</evidence>
<dbReference type="AlphaFoldDB" id="A0A2S6AXP3"/>
<dbReference type="EMBL" id="PSZC01000001">
    <property type="protein sequence ID" value="PPJ39978.1"/>
    <property type="molecule type" value="Genomic_DNA"/>
</dbReference>
<dbReference type="Proteomes" id="UP000239874">
    <property type="component" value="Unassembled WGS sequence"/>
</dbReference>
<organism evidence="1 2">
    <name type="scientific">Nocardia nova</name>
    <dbReference type="NCBI Taxonomy" id="37330"/>
    <lineage>
        <taxon>Bacteria</taxon>
        <taxon>Bacillati</taxon>
        <taxon>Actinomycetota</taxon>
        <taxon>Actinomycetes</taxon>
        <taxon>Mycobacteriales</taxon>
        <taxon>Nocardiaceae</taxon>
        <taxon>Nocardia</taxon>
    </lineage>
</organism>